<gene>
    <name evidence="2" type="ORF">FHS72_003544</name>
</gene>
<accession>A0A7W9BNQ9</accession>
<dbReference type="Proteomes" id="UP000535415">
    <property type="component" value="Unassembled WGS sequence"/>
</dbReference>
<keyword evidence="3" id="KW-1185">Reference proteome</keyword>
<dbReference type="RefSeq" id="WP_183531010.1">
    <property type="nucleotide sequence ID" value="NZ_JACIJM010000016.1"/>
</dbReference>
<evidence type="ECO:0000313" key="3">
    <source>
        <dbReference type="Proteomes" id="UP000535415"/>
    </source>
</evidence>
<dbReference type="InterPro" id="IPR025391">
    <property type="entry name" value="DUF4123"/>
</dbReference>
<feature type="domain" description="DUF4123" evidence="1">
    <location>
        <begin position="58"/>
        <end position="164"/>
    </location>
</feature>
<protein>
    <recommendedName>
        <fullName evidence="1">DUF4123 domain-containing protein</fullName>
    </recommendedName>
</protein>
<comment type="caution">
    <text evidence="2">The sequence shown here is derived from an EMBL/GenBank/DDBJ whole genome shotgun (WGS) entry which is preliminary data.</text>
</comment>
<dbReference type="EMBL" id="JACIJM010000016">
    <property type="protein sequence ID" value="MBB5723897.1"/>
    <property type="molecule type" value="Genomic_DNA"/>
</dbReference>
<organism evidence="2 3">
    <name type="scientific">Yoonia ponticola</name>
    <dbReference type="NCBI Taxonomy" id="1524255"/>
    <lineage>
        <taxon>Bacteria</taxon>
        <taxon>Pseudomonadati</taxon>
        <taxon>Pseudomonadota</taxon>
        <taxon>Alphaproteobacteria</taxon>
        <taxon>Rhodobacterales</taxon>
        <taxon>Paracoccaceae</taxon>
        <taxon>Yoonia</taxon>
    </lineage>
</organism>
<sequence>MEMDKAQLHAQKIAFAPDWAQDTSIHYPQELSALLDADGSLQIYGVFDGTRRAAVRGLNDLDTLALEIDATPLFNPDTAEGEAGPWLLSFGRGQGAQAAVLRDHFCKFHGQGVGILLLTTASTAEIRSHLRGLVKVARDPETTSMVFFRYWDPIVANEFLPSLATQPDRLERFLFTQDGSPVHFLSEQSPDEMNAFHLSGRATRTGVRKYFSLAACDAPVMDRIARIGLGHNLSRWLARDYPDDLFAGASVNALGPYILREGARYGFTRQDEYSYLGHLMVHLGGWFHQSGQTPTLTAILESDVKAKQVPLRAAFSDAWAGSYRAVARNWSERLIADPRLITTTEDCGTLTPDRQLLADCLEAHIPVDRQGPFRQLWKKSQGPLAALGAPEAHWARLAFLSLFWGYKFYEDPFLGRSHPPQSAADWNTLCNEFWKALIDG</sequence>
<evidence type="ECO:0000313" key="2">
    <source>
        <dbReference type="EMBL" id="MBB5723897.1"/>
    </source>
</evidence>
<dbReference type="AlphaFoldDB" id="A0A7W9BNQ9"/>
<name>A0A7W9BNQ9_9RHOB</name>
<dbReference type="Pfam" id="PF13503">
    <property type="entry name" value="DUF4123"/>
    <property type="match status" value="1"/>
</dbReference>
<proteinExistence type="predicted"/>
<evidence type="ECO:0000259" key="1">
    <source>
        <dbReference type="Pfam" id="PF13503"/>
    </source>
</evidence>
<reference evidence="2 3" key="1">
    <citation type="submission" date="2020-08" db="EMBL/GenBank/DDBJ databases">
        <title>Genomic Encyclopedia of Type Strains, Phase IV (KMG-IV): sequencing the most valuable type-strain genomes for metagenomic binning, comparative biology and taxonomic classification.</title>
        <authorList>
            <person name="Goeker M."/>
        </authorList>
    </citation>
    <scope>NUCLEOTIDE SEQUENCE [LARGE SCALE GENOMIC DNA]</scope>
    <source>
        <strain evidence="2 3">DSM 101064</strain>
    </source>
</reference>